<dbReference type="AlphaFoldDB" id="A0A814HQV5"/>
<comment type="caution">
    <text evidence="2">The sequence shown here is derived from an EMBL/GenBank/DDBJ whole genome shotgun (WGS) entry which is preliminary data.</text>
</comment>
<evidence type="ECO:0000313" key="2">
    <source>
        <dbReference type="EMBL" id="CAF1014135.1"/>
    </source>
</evidence>
<evidence type="ECO:0000313" key="3">
    <source>
        <dbReference type="EMBL" id="CAF4022345.1"/>
    </source>
</evidence>
<protein>
    <recommendedName>
        <fullName evidence="1">Cytidyltransferase-like domain-containing protein</fullName>
    </recommendedName>
</protein>
<feature type="domain" description="Cytidyltransferase-like" evidence="1">
    <location>
        <begin position="7"/>
        <end position="195"/>
    </location>
</feature>
<dbReference type="Proteomes" id="UP000663844">
    <property type="component" value="Unassembled WGS sequence"/>
</dbReference>
<dbReference type="EMBL" id="CAJNOG010000151">
    <property type="protein sequence ID" value="CAF1014135.1"/>
    <property type="molecule type" value="Genomic_DNA"/>
</dbReference>
<dbReference type="Proteomes" id="UP000663845">
    <property type="component" value="Unassembled WGS sequence"/>
</dbReference>
<evidence type="ECO:0000313" key="4">
    <source>
        <dbReference type="Proteomes" id="UP000663845"/>
    </source>
</evidence>
<name>A0A814HQV5_9BILA</name>
<dbReference type="SUPFAM" id="SSF52374">
    <property type="entry name" value="Nucleotidylyl transferase"/>
    <property type="match status" value="1"/>
</dbReference>
<dbReference type="EMBL" id="CAJOAZ010003682">
    <property type="protein sequence ID" value="CAF4022345.1"/>
    <property type="molecule type" value="Genomic_DNA"/>
</dbReference>
<evidence type="ECO:0000259" key="1">
    <source>
        <dbReference type="Pfam" id="PF01467"/>
    </source>
</evidence>
<dbReference type="Pfam" id="PF01467">
    <property type="entry name" value="CTP_transf_like"/>
    <property type="match status" value="1"/>
</dbReference>
<gene>
    <name evidence="2" type="ORF">JYZ213_LOCUS16697</name>
    <name evidence="3" type="ORF">OXD698_LOCUS30778</name>
</gene>
<dbReference type="InterPro" id="IPR004821">
    <property type="entry name" value="Cyt_trans-like"/>
</dbReference>
<dbReference type="Gene3D" id="3.40.50.620">
    <property type="entry name" value="HUPs"/>
    <property type="match status" value="1"/>
</dbReference>
<sequence>MKDAILIIGGAFNPVHTQHIALLCLAKEKLEATSEWNILGGYLAVATDGYVSHKLHSRNERTIKLKHRLALVYEAMKDVPWLLNSPFQEEMLKQHDGSAMALGQRLKRLLKNDNIQILILIGGDRMLKKGVPIWRKPSENRTSVIRVGVGRVMEDEIDLFTIWQDDLDKNLIHNPKDFILLNIPLRSVSSSIVRNHLTQWFNAKDNLEEQMQLENDLVNSKCFLHSPVMSYIKTHHDNLYIDI</sequence>
<accession>A0A814HQV5</accession>
<reference evidence="2" key="1">
    <citation type="submission" date="2021-02" db="EMBL/GenBank/DDBJ databases">
        <authorList>
            <person name="Nowell W R."/>
        </authorList>
    </citation>
    <scope>NUCLEOTIDE SEQUENCE</scope>
</reference>
<dbReference type="GO" id="GO:0003824">
    <property type="term" value="F:catalytic activity"/>
    <property type="evidence" value="ECO:0007669"/>
    <property type="project" value="InterPro"/>
</dbReference>
<organism evidence="2 4">
    <name type="scientific">Adineta steineri</name>
    <dbReference type="NCBI Taxonomy" id="433720"/>
    <lineage>
        <taxon>Eukaryota</taxon>
        <taxon>Metazoa</taxon>
        <taxon>Spiralia</taxon>
        <taxon>Gnathifera</taxon>
        <taxon>Rotifera</taxon>
        <taxon>Eurotatoria</taxon>
        <taxon>Bdelloidea</taxon>
        <taxon>Adinetida</taxon>
        <taxon>Adinetidae</taxon>
        <taxon>Adineta</taxon>
    </lineage>
</organism>
<proteinExistence type="predicted"/>
<dbReference type="InterPro" id="IPR014729">
    <property type="entry name" value="Rossmann-like_a/b/a_fold"/>
</dbReference>